<evidence type="ECO:0000313" key="5">
    <source>
        <dbReference type="Proteomes" id="UP000660729"/>
    </source>
</evidence>
<evidence type="ECO:0000256" key="2">
    <source>
        <dbReference type="SAM" id="MobiDB-lite"/>
    </source>
</evidence>
<dbReference type="Gene3D" id="3.60.110.10">
    <property type="entry name" value="Carbon-nitrogen hydrolase"/>
    <property type="match status" value="1"/>
</dbReference>
<proteinExistence type="inferred from homology"/>
<evidence type="ECO:0000256" key="1">
    <source>
        <dbReference type="ARBA" id="ARBA00038414"/>
    </source>
</evidence>
<dbReference type="Proteomes" id="UP000660729">
    <property type="component" value="Unassembled WGS sequence"/>
</dbReference>
<keyword evidence="5" id="KW-1185">Reference proteome</keyword>
<dbReference type="InterPro" id="IPR036526">
    <property type="entry name" value="C-N_Hydrolase_sf"/>
</dbReference>
<feature type="region of interest" description="Disordered" evidence="2">
    <location>
        <begin position="332"/>
        <end position="356"/>
    </location>
</feature>
<dbReference type="SUPFAM" id="SSF56317">
    <property type="entry name" value="Carbon-nitrogen hydrolase"/>
    <property type="match status" value="1"/>
</dbReference>
<dbReference type="EMBL" id="JABCIY010000171">
    <property type="protein sequence ID" value="KAF7190410.1"/>
    <property type="molecule type" value="Genomic_DNA"/>
</dbReference>
<dbReference type="GO" id="GO:0047661">
    <property type="term" value="F:amino-acid racemase activity"/>
    <property type="evidence" value="ECO:0007669"/>
    <property type="project" value="InterPro"/>
</dbReference>
<dbReference type="Pfam" id="PF00795">
    <property type="entry name" value="CN_hydrolase"/>
    <property type="match status" value="1"/>
</dbReference>
<dbReference type="OrthoDB" id="412018at2759"/>
<dbReference type="PANTHER" id="PTHR28047">
    <property type="entry name" value="PROTEIN DCG1"/>
    <property type="match status" value="1"/>
</dbReference>
<dbReference type="InterPro" id="IPR052186">
    <property type="entry name" value="Hydantoin_racemase-like"/>
</dbReference>
<feature type="compositionally biased region" description="Low complexity" evidence="2">
    <location>
        <begin position="339"/>
        <end position="351"/>
    </location>
</feature>
<gene>
    <name evidence="4" type="ORF">HII31_08263</name>
</gene>
<accession>A0A8H6REL3</accession>
<name>A0A8H6REL3_9PEZI</name>
<organism evidence="4 5">
    <name type="scientific">Pseudocercospora fuligena</name>
    <dbReference type="NCBI Taxonomy" id="685502"/>
    <lineage>
        <taxon>Eukaryota</taxon>
        <taxon>Fungi</taxon>
        <taxon>Dikarya</taxon>
        <taxon>Ascomycota</taxon>
        <taxon>Pezizomycotina</taxon>
        <taxon>Dothideomycetes</taxon>
        <taxon>Dothideomycetidae</taxon>
        <taxon>Mycosphaerellales</taxon>
        <taxon>Mycosphaerellaceae</taxon>
        <taxon>Pseudocercospora</taxon>
    </lineage>
</organism>
<dbReference type="Pfam" id="PF01177">
    <property type="entry name" value="Asp_Glu_race"/>
    <property type="match status" value="1"/>
</dbReference>
<reference evidence="4" key="1">
    <citation type="submission" date="2020-04" db="EMBL/GenBank/DDBJ databases">
        <title>Draft genome resource of the tomato pathogen Pseudocercospora fuligena.</title>
        <authorList>
            <person name="Zaccaron A."/>
        </authorList>
    </citation>
    <scope>NUCLEOTIDE SEQUENCE</scope>
    <source>
        <strain evidence="4">PF001</strain>
    </source>
</reference>
<evidence type="ECO:0000313" key="4">
    <source>
        <dbReference type="EMBL" id="KAF7190410.1"/>
    </source>
</evidence>
<dbReference type="InterPro" id="IPR003010">
    <property type="entry name" value="C-N_Hydrolase"/>
</dbReference>
<keyword evidence="4" id="KW-0378">Hydrolase</keyword>
<feature type="domain" description="CN hydrolase" evidence="3">
    <location>
        <begin position="5"/>
        <end position="293"/>
    </location>
</feature>
<dbReference type="InterPro" id="IPR015942">
    <property type="entry name" value="Asp/Glu/hydantoin_racemase"/>
</dbReference>
<dbReference type="InterPro" id="IPR053714">
    <property type="entry name" value="Iso_Racemase_Enz_sf"/>
</dbReference>
<dbReference type="GO" id="GO:0016787">
    <property type="term" value="F:hydrolase activity"/>
    <property type="evidence" value="ECO:0007669"/>
    <property type="project" value="UniProtKB-KW"/>
</dbReference>
<dbReference type="PANTHER" id="PTHR28047:SF6">
    <property type="entry name" value="CN HYDROLASE DOMAIN-CONTAINING PROTEIN"/>
    <property type="match status" value="1"/>
</dbReference>
<protein>
    <submittedName>
        <fullName evidence="4">N-carbamoyl-D-amino acid hydrolase</fullName>
    </submittedName>
</protein>
<comment type="similarity">
    <text evidence="1">Belongs to the HyuE racemase family.</text>
</comment>
<dbReference type="Gene3D" id="3.40.50.12500">
    <property type="match status" value="1"/>
</dbReference>
<dbReference type="CDD" id="cd07569">
    <property type="entry name" value="DCase"/>
    <property type="match status" value="1"/>
</dbReference>
<sequence length="612" mass="67497">MSRRIRVAAAQIGAVHRTSARAETLQRMLKLLETAASQGAQLVLFPETAFTTFFPRYLIEDQTELDSFFEHGDIRTAPQTAPLFDKAKELDVDISVGFAEATENGETFNTCIYFHAKTGDILSKYRKVHLPGDFEPFKDPNATNQLEKRYFKPGDLGFKAFRVPELAENTEPIFGMMICNDRRWSEAWRCYGLQGVEMVLCGYNTAGFAPHLWGADLNQDPAKAEEDAIFHHKLTMQSNSYMNATFSICAARCGMDDGQYNLIGSSLIIDPEGKILAETKTKEDEVIVADCDLDACRQGKTRTFDFGRHRRIEHYTRIVEQTGVIEPPRLAETQASLPNGSTTTTNGTSNTLKLPNRPSQEKKIRILLCNPNATQSMTDSCLKMVSATLPPDVSVDGFTGPSNDAPTAIEGTFDSVLSSAACARALIPIQERESYDAILVACYSNHPLIPMLREEFEIPIIGIMEASLLAARTLGARFGIVATSQRSKVMHKDSVKYYGMEGYCAGIESCDLGVLDLERLPREEVLSVMRKVAKKLVYEDGAEVLTLGCAGMTDMKSAVEEVVAEEGVQVVDGVVAGVQHLVGIVRMGGKTSKKGLYRSSKAGRERRGQEYV</sequence>
<evidence type="ECO:0000259" key="3">
    <source>
        <dbReference type="PROSITE" id="PS50263"/>
    </source>
</evidence>
<dbReference type="PROSITE" id="PS50263">
    <property type="entry name" value="CN_HYDROLASE"/>
    <property type="match status" value="1"/>
</dbReference>
<comment type="caution">
    <text evidence="4">The sequence shown here is derived from an EMBL/GenBank/DDBJ whole genome shotgun (WGS) entry which is preliminary data.</text>
</comment>
<dbReference type="AlphaFoldDB" id="A0A8H6REL3"/>